<evidence type="ECO:0000313" key="2">
    <source>
        <dbReference type="EMBL" id="QOD58201.1"/>
    </source>
</evidence>
<sequence>MKKDLVICHTPLQMEIVYSLIKSGIISNFDFVVIGNNTEQLKYYFDKINEFSDNGIFIKETKRFTYLTNTLKLILNFGFKSYKTIFLANVEKCYIHSMLSNCYFETINTFDDGTANIVKDSMLFRNFVMNSKQKTFSKLLRTKFNKDDIINLSSKHYTLYIDKENIISNTEEVKLSLYDCKTIGNGNAVVLLGSVYDYISTKPDRLIKSLNYMFSEKFYYIPHPRDNHNHFDNGVLIDGVEIAEVKILNLLSVYETVTVYGFNSSAQLNLNNNDRINIKCFVGDLLDINKVDLGLNEIKVYGQSNCSIS</sequence>
<dbReference type="EMBL" id="CP061855">
    <property type="protein sequence ID" value="QOD58201.1"/>
    <property type="molecule type" value="Genomic_DNA"/>
</dbReference>
<evidence type="ECO:0000313" key="3">
    <source>
        <dbReference type="Proteomes" id="UP000218676"/>
    </source>
</evidence>
<dbReference type="Pfam" id="PF07922">
    <property type="entry name" value="Glyco_transf_52"/>
    <property type="match status" value="1"/>
</dbReference>
<proteinExistence type="predicted"/>
<dbReference type="Proteomes" id="UP000218676">
    <property type="component" value="Chromosome 2"/>
</dbReference>
<organism evidence="2 4">
    <name type="scientific">Photobacterium damsela subsp. piscicida</name>
    <name type="common">Pasteurella piscicida</name>
    <dbReference type="NCBI Taxonomy" id="38294"/>
    <lineage>
        <taxon>Bacteria</taxon>
        <taxon>Pseudomonadati</taxon>
        <taxon>Pseudomonadota</taxon>
        <taxon>Gammaproteobacteria</taxon>
        <taxon>Vibrionales</taxon>
        <taxon>Vibrionaceae</taxon>
        <taxon>Photobacterium</taxon>
    </lineage>
</organism>
<protein>
    <submittedName>
        <fullName evidence="1">CMP-N-acetylneuraminate-beta-galactosamide-alpha-2,3-sialyltransferase</fullName>
    </submittedName>
</protein>
<gene>
    <name evidence="2" type="ORF">IC627_20765</name>
    <name evidence="1" type="ORF">PDPUS_2_00906</name>
</gene>
<evidence type="ECO:0000313" key="1">
    <source>
        <dbReference type="EMBL" id="BAX55492.1"/>
    </source>
</evidence>
<dbReference type="AlphaFoldDB" id="A0A1V1VDC1"/>
<dbReference type="RefSeq" id="WP_086958729.1">
    <property type="nucleotide sequence ID" value="NZ_AP018046.1"/>
</dbReference>
<evidence type="ECO:0000313" key="4">
    <source>
        <dbReference type="Proteomes" id="UP000516656"/>
    </source>
</evidence>
<dbReference type="Gene3D" id="3.30.370.20">
    <property type="match status" value="1"/>
</dbReference>
<dbReference type="EMBL" id="AP018046">
    <property type="protein sequence ID" value="BAX55492.1"/>
    <property type="molecule type" value="Genomic_DNA"/>
</dbReference>
<accession>A0A1V1VDC1</accession>
<dbReference type="Proteomes" id="UP000516656">
    <property type="component" value="Chromosome 2"/>
</dbReference>
<dbReference type="InterPro" id="IPR012477">
    <property type="entry name" value="Glyco_transf_52"/>
</dbReference>
<name>A0A1V1VDC1_PHODP</name>
<reference evidence="1" key="1">
    <citation type="journal article" date="2017" name="Genome Announc.">
        <title>Whole-Genome Sequence of Photobacterium damselae subsp. piscicida Strain 91-197, Isolated from Hybrid Striped Bass (Morone sp.) in the United States.</title>
        <authorList>
            <person name="Teru Y."/>
            <person name="Hikima J."/>
            <person name="Kono T."/>
            <person name="Sakai M."/>
            <person name="Takano T."/>
            <person name="Hawke J.P."/>
            <person name="Takeyama H."/>
            <person name="Aoki T."/>
        </authorList>
    </citation>
    <scope>NUCLEOTIDE SEQUENCE</scope>
    <source>
        <strain evidence="1">91-197</strain>
    </source>
</reference>
<reference evidence="3" key="2">
    <citation type="submission" date="2017-05" db="EMBL/GenBank/DDBJ databases">
        <title>Whole genome sequence of fish pathogenic bacteria, Photobacterium damselae subsp. piscicida, strain 91-197, isolated from hybrid striped bass (Morone sp.) in USA.</title>
        <authorList>
            <person name="Teru Y."/>
            <person name="Hikima J."/>
            <person name="Kono T."/>
            <person name="Sakai M."/>
            <person name="Takano T."/>
            <person name="Hawke J.P."/>
            <person name="Takeyama H."/>
            <person name="Aoki T."/>
        </authorList>
    </citation>
    <scope>NUCLEOTIDE SEQUENCE [LARGE SCALE GENOMIC DNA]</scope>
    <source>
        <strain evidence="3">91-197</strain>
    </source>
</reference>
<reference evidence="2 4" key="3">
    <citation type="submission" date="2020-09" db="EMBL/GenBank/DDBJ databases">
        <title>Complete, closed and curated genome sequences of Photobacterium damselae subsp. piscicida isolates from Australia indicate localised evolution and additional plasmid-borne pathogenicity mechanisms.</title>
        <authorList>
            <person name="Baseggio L."/>
            <person name="Silayeva O."/>
            <person name="Buller N."/>
            <person name="Landos M."/>
            <person name="Engelstaedter J."/>
            <person name="Barnes A.C."/>
        </authorList>
    </citation>
    <scope>NUCLEOTIDE SEQUENCE [LARGE SCALE GENOMIC DNA]</scope>
    <source>
        <strain evidence="2 4">AS-16-0540-1</strain>
    </source>
</reference>